<dbReference type="OrthoDB" id="127311at2"/>
<dbReference type="InterPro" id="IPR036942">
    <property type="entry name" value="Beta-barrel_TonB_sf"/>
</dbReference>
<keyword evidence="18" id="KW-1185">Reference proteome</keyword>
<reference evidence="17 18" key="1">
    <citation type="submission" date="2011-06" db="EMBL/GenBank/DDBJ databases">
        <title>Genomic sequence of Methylobacter tundripaludum SV96.</title>
        <authorList>
            <consortium name="US DOE Joint Genome Institute"/>
            <person name="Lucas S."/>
            <person name="Han J."/>
            <person name="Lapidus A."/>
            <person name="Cheng J.-F."/>
            <person name="Goodwin L."/>
            <person name="Pitluck S."/>
            <person name="Held B."/>
            <person name="Detter J.C."/>
            <person name="Han C."/>
            <person name="Tapia R."/>
            <person name="Land M."/>
            <person name="Hauser L."/>
            <person name="Kyrpides N."/>
            <person name="Ivanova N."/>
            <person name="Ovchinnikova G."/>
            <person name="Pagani I."/>
            <person name="Klotz M.G."/>
            <person name="Dispirito A.A."/>
            <person name="Murrell J.C."/>
            <person name="Dunfield P."/>
            <person name="Kalyuzhnaya M.G."/>
            <person name="Svenning M."/>
            <person name="Trotsenko Y.A."/>
            <person name="Stein L.Y."/>
            <person name="Woyke T."/>
        </authorList>
    </citation>
    <scope>NUCLEOTIDE SEQUENCE [LARGE SCALE GENOMIC DNA]</scope>
    <source>
        <strain evidence="18">ATCC BAA-1195 / DSM 17260 / SV96</strain>
    </source>
</reference>
<evidence type="ECO:0000256" key="8">
    <source>
        <dbReference type="ARBA" id="ARBA00023065"/>
    </source>
</evidence>
<keyword evidence="4" id="KW-0410">Iron transport</keyword>
<evidence type="ECO:0000259" key="15">
    <source>
        <dbReference type="Pfam" id="PF00593"/>
    </source>
</evidence>
<dbReference type="Pfam" id="PF07715">
    <property type="entry name" value="Plug"/>
    <property type="match status" value="1"/>
</dbReference>
<name>G3IV23_METTV</name>
<comment type="similarity">
    <text evidence="12 14">Belongs to the TonB-dependent receptor family.</text>
</comment>
<dbReference type="EMBL" id="JH109152">
    <property type="protein sequence ID" value="EGW22819.1"/>
    <property type="molecule type" value="Genomic_DNA"/>
</dbReference>
<keyword evidence="5 12" id="KW-0812">Transmembrane</keyword>
<dbReference type="Gene3D" id="2.170.130.10">
    <property type="entry name" value="TonB-dependent receptor, plug domain"/>
    <property type="match status" value="1"/>
</dbReference>
<proteinExistence type="inferred from homology"/>
<keyword evidence="7" id="KW-0408">Iron</keyword>
<keyword evidence="10 12" id="KW-0472">Membrane</keyword>
<dbReference type="PROSITE" id="PS01156">
    <property type="entry name" value="TONB_DEPENDENT_REC_2"/>
    <property type="match status" value="1"/>
</dbReference>
<dbReference type="RefSeq" id="WP_006890787.1">
    <property type="nucleotide sequence ID" value="NZ_JH109152.1"/>
</dbReference>
<dbReference type="SUPFAM" id="SSF56935">
    <property type="entry name" value="Porins"/>
    <property type="match status" value="1"/>
</dbReference>
<organism evidence="17 18">
    <name type="scientific">Methylobacter tundripaludum (strain ATCC BAA-1195 / DSM 17260 / SV96)</name>
    <dbReference type="NCBI Taxonomy" id="697282"/>
    <lineage>
        <taxon>Bacteria</taxon>
        <taxon>Pseudomonadati</taxon>
        <taxon>Pseudomonadota</taxon>
        <taxon>Gammaproteobacteria</taxon>
        <taxon>Methylococcales</taxon>
        <taxon>Methylococcaceae</taxon>
        <taxon>Methylobacter</taxon>
    </lineage>
</organism>
<evidence type="ECO:0000256" key="12">
    <source>
        <dbReference type="PROSITE-ProRule" id="PRU01360"/>
    </source>
</evidence>
<dbReference type="eggNOG" id="COG4773">
    <property type="taxonomic scope" value="Bacteria"/>
</dbReference>
<evidence type="ECO:0000256" key="4">
    <source>
        <dbReference type="ARBA" id="ARBA00022496"/>
    </source>
</evidence>
<comment type="subcellular location">
    <subcellularLocation>
        <location evidence="1 12">Cell outer membrane</location>
        <topology evidence="1 12">Multi-pass membrane protein</topology>
    </subcellularLocation>
</comment>
<dbReference type="Gene3D" id="2.40.170.20">
    <property type="entry name" value="TonB-dependent receptor, beta-barrel domain"/>
    <property type="match status" value="1"/>
</dbReference>
<keyword evidence="17" id="KW-0675">Receptor</keyword>
<evidence type="ECO:0000256" key="2">
    <source>
        <dbReference type="ARBA" id="ARBA00022448"/>
    </source>
</evidence>
<gene>
    <name evidence="17" type="ORF">Mettu_1649</name>
</gene>
<dbReference type="InterPro" id="IPR012910">
    <property type="entry name" value="Plug_dom"/>
</dbReference>
<dbReference type="PROSITE" id="PS52016">
    <property type="entry name" value="TONB_DEPENDENT_REC_3"/>
    <property type="match status" value="1"/>
</dbReference>
<evidence type="ECO:0000259" key="16">
    <source>
        <dbReference type="Pfam" id="PF07715"/>
    </source>
</evidence>
<evidence type="ECO:0000256" key="6">
    <source>
        <dbReference type="ARBA" id="ARBA00022729"/>
    </source>
</evidence>
<dbReference type="PANTHER" id="PTHR32552">
    <property type="entry name" value="FERRICHROME IRON RECEPTOR-RELATED"/>
    <property type="match status" value="1"/>
</dbReference>
<keyword evidence="2 12" id="KW-0813">Transport</keyword>
<dbReference type="InterPro" id="IPR037066">
    <property type="entry name" value="Plug_dom_sf"/>
</dbReference>
<dbReference type="GO" id="GO:0015344">
    <property type="term" value="F:siderophore uptake transmembrane transporter activity"/>
    <property type="evidence" value="ECO:0007669"/>
    <property type="project" value="TreeGrafter"/>
</dbReference>
<evidence type="ECO:0000313" key="17">
    <source>
        <dbReference type="EMBL" id="EGW22819.1"/>
    </source>
</evidence>
<dbReference type="PANTHER" id="PTHR32552:SF68">
    <property type="entry name" value="FERRICHROME OUTER MEMBRANE TRANSPORTER_PHAGE RECEPTOR"/>
    <property type="match status" value="1"/>
</dbReference>
<keyword evidence="11 12" id="KW-0998">Cell outer membrane</keyword>
<dbReference type="STRING" id="697282.Mettu_1649"/>
<keyword evidence="3 12" id="KW-1134">Transmembrane beta strand</keyword>
<accession>G3IV23</accession>
<evidence type="ECO:0000256" key="11">
    <source>
        <dbReference type="ARBA" id="ARBA00023237"/>
    </source>
</evidence>
<evidence type="ECO:0000256" key="9">
    <source>
        <dbReference type="ARBA" id="ARBA00023077"/>
    </source>
</evidence>
<dbReference type="AlphaFoldDB" id="G3IV23"/>
<dbReference type="Proteomes" id="UP000004664">
    <property type="component" value="Unassembled WGS sequence"/>
</dbReference>
<dbReference type="CDD" id="cd01347">
    <property type="entry name" value="ligand_gated_channel"/>
    <property type="match status" value="1"/>
</dbReference>
<evidence type="ECO:0000313" key="18">
    <source>
        <dbReference type="Proteomes" id="UP000004664"/>
    </source>
</evidence>
<protein>
    <submittedName>
        <fullName evidence="17">TonB-dependent receptor plug</fullName>
    </submittedName>
</protein>
<keyword evidence="8" id="KW-0406">Ion transport</keyword>
<feature type="domain" description="TonB-dependent receptor plug" evidence="16">
    <location>
        <begin position="132"/>
        <end position="233"/>
    </location>
</feature>
<evidence type="ECO:0000256" key="10">
    <source>
        <dbReference type="ARBA" id="ARBA00023136"/>
    </source>
</evidence>
<evidence type="ECO:0000256" key="5">
    <source>
        <dbReference type="ARBA" id="ARBA00022692"/>
    </source>
</evidence>
<evidence type="ECO:0000256" key="3">
    <source>
        <dbReference type="ARBA" id="ARBA00022452"/>
    </source>
</evidence>
<feature type="domain" description="TonB-dependent receptor-like beta-barrel" evidence="15">
    <location>
        <begin position="348"/>
        <end position="811"/>
    </location>
</feature>
<dbReference type="InterPro" id="IPR010917">
    <property type="entry name" value="TonB_rcpt_CS"/>
</dbReference>
<evidence type="ECO:0000256" key="14">
    <source>
        <dbReference type="RuleBase" id="RU003357"/>
    </source>
</evidence>
<feature type="short sequence motif" description="TonB C-terminal box" evidence="13">
    <location>
        <begin position="820"/>
        <end position="837"/>
    </location>
</feature>
<dbReference type="HOGENOM" id="CLU_008287_9_4_6"/>
<dbReference type="Pfam" id="PF00593">
    <property type="entry name" value="TonB_dep_Rec_b-barrel"/>
    <property type="match status" value="1"/>
</dbReference>
<dbReference type="GO" id="GO:0009279">
    <property type="term" value="C:cell outer membrane"/>
    <property type="evidence" value="ECO:0007669"/>
    <property type="project" value="UniProtKB-SubCell"/>
</dbReference>
<keyword evidence="6" id="KW-0732">Signal</keyword>
<keyword evidence="9 14" id="KW-0798">TonB box</keyword>
<sequence length="837" mass="91930">MKGYLSEFRVGASVLIVFAFSLLLLPFARADEPIYAANSESKGFGAQSPDQLAGIKPTISKQSKTKADTPAAAIGFARTDTAKSSTVLKDVADMDLDELVKVRVSPFEVSTRMDTGYRASNSVSGSRFDTPIQNLPFAIQAFTDSFIKDQKPVNIFDVARYSPGVTYRSNDFTEGNANLAIRGFAVSATPGNVQILRDGVHGPSIFDFTNISRVEVVKGPASFLYGQVAPGGVVNIITKNPQSKFAATADARYGAYGQYRFDTDVTGPASNTLFYRLASSYDHDIDYWNPYDAHSWDVSPSLLWQPSERLSVSLKYENFRKEEQPQLMQKPGYGTQAGVVPTPSDPNLSGVDVPNLPDHWNSMSNADFRDSQTHNLSTWIDFKADDHWNLRTGYSHLEYEVDALFSGNLGMANNQTLMQGRRVRKQTYTNRDDTVEIQSVGNYNFGWTSLHLLFGGQYVIRRFDNRAAQAANDPALGSNPTASPLPLWNLGDPNTWNRDVTVPVSALTANATDQTSEYVDKSVYSGTTLGFFDNRLLVLAGGRLTSTQSRLTNRLTSQSQPEITASAVTPQYGVLYKLTPGLSAFATYAESFVPGSQMLNNPDGTSTPAAPTEGQGYDIGIKADLFGGRVSSTLTYFDIVNKNIVNDLATTNAAGSVVVSNVQSGEQRSQGIEWDATAKVTDNWQAYLSYSYMDARITEFSGNDAAVLAQDPLTLDATGQANYKNVKRFHNAPLQMSAPHLANLWTRYDFGTEKLKGLYLGGGVNFVYDQTLLPDSPKFAHQTYALLNAMIGYSWKMGGHGMNVNLMGKNLADEHYRPSQSTRSRPREFLLSFSLRF</sequence>
<evidence type="ECO:0000256" key="1">
    <source>
        <dbReference type="ARBA" id="ARBA00004571"/>
    </source>
</evidence>
<dbReference type="InterPro" id="IPR000531">
    <property type="entry name" value="Beta-barrel_TonB"/>
</dbReference>
<evidence type="ECO:0000256" key="13">
    <source>
        <dbReference type="PROSITE-ProRule" id="PRU10144"/>
    </source>
</evidence>
<dbReference type="InterPro" id="IPR039426">
    <property type="entry name" value="TonB-dep_rcpt-like"/>
</dbReference>
<evidence type="ECO:0000256" key="7">
    <source>
        <dbReference type="ARBA" id="ARBA00023004"/>
    </source>
</evidence>